<keyword evidence="2" id="KW-1185">Reference proteome</keyword>
<protein>
    <submittedName>
        <fullName evidence="1">Uncharacterized protein</fullName>
    </submittedName>
</protein>
<reference evidence="1 2" key="1">
    <citation type="submission" date="2021-06" db="EMBL/GenBank/DDBJ databases">
        <title>Caerostris extrusa draft genome.</title>
        <authorList>
            <person name="Kono N."/>
            <person name="Arakawa K."/>
        </authorList>
    </citation>
    <scope>NUCLEOTIDE SEQUENCE [LARGE SCALE GENOMIC DNA]</scope>
</reference>
<comment type="caution">
    <text evidence="1">The sequence shown here is derived from an EMBL/GenBank/DDBJ whole genome shotgun (WGS) entry which is preliminary data.</text>
</comment>
<gene>
    <name evidence="1" type="ORF">CEXT_445221</name>
</gene>
<dbReference type="EMBL" id="BPLR01017649">
    <property type="protein sequence ID" value="GIY93290.1"/>
    <property type="molecule type" value="Genomic_DNA"/>
</dbReference>
<accession>A0AAV4XGD5</accession>
<name>A0AAV4XGD5_CAEEX</name>
<dbReference type="Proteomes" id="UP001054945">
    <property type="component" value="Unassembled WGS sequence"/>
</dbReference>
<evidence type="ECO:0000313" key="1">
    <source>
        <dbReference type="EMBL" id="GIY93290.1"/>
    </source>
</evidence>
<proteinExistence type="predicted"/>
<sequence>MNLFYAGSNGRSDWLTGHCQLVKRKQSIVPAECDATITLVWSSIKLKSLQSLVQHESHIVCFRKETQHEVFRYFTLFSCRTLSTPFAFKAPDGCQDMSGLKTKTRQQKNWVNVAW</sequence>
<dbReference type="AlphaFoldDB" id="A0AAV4XGD5"/>
<evidence type="ECO:0000313" key="2">
    <source>
        <dbReference type="Proteomes" id="UP001054945"/>
    </source>
</evidence>
<organism evidence="1 2">
    <name type="scientific">Caerostris extrusa</name>
    <name type="common">Bark spider</name>
    <name type="synonym">Caerostris bankana</name>
    <dbReference type="NCBI Taxonomy" id="172846"/>
    <lineage>
        <taxon>Eukaryota</taxon>
        <taxon>Metazoa</taxon>
        <taxon>Ecdysozoa</taxon>
        <taxon>Arthropoda</taxon>
        <taxon>Chelicerata</taxon>
        <taxon>Arachnida</taxon>
        <taxon>Araneae</taxon>
        <taxon>Araneomorphae</taxon>
        <taxon>Entelegynae</taxon>
        <taxon>Araneoidea</taxon>
        <taxon>Araneidae</taxon>
        <taxon>Caerostris</taxon>
    </lineage>
</organism>